<comment type="caution">
    <text evidence="5">The sequence shown here is derived from an EMBL/GenBank/DDBJ whole genome shotgun (WGS) entry which is preliminary data.</text>
</comment>
<sequence>MSPPEGRLSEHSVFHDPSTPSPHLYHEFEDAVSKYGAREAVVALHQEPHLYADSLNKEPSKNSGLRWTYNDIHRAALRFAWSLEAHGVQKGDVVTTFVVNGIEWNIVVWACWRIGAVFAPMSIRNLSNAAETRYMLESTATKVLIVANAETALRVDELASEAGLSLKLRAVANASGASDNWVGFSSLIELNGTSDEALAKKPAAQLEDKDGAVIFFTSGTTSLPKGCQHTHQSLATVFNSRLPLWDAGPESRAANFMPNNHAMGFIFTVALHLRGGSVVYPAGAFTPASMLNALVKERCNETVLVPTMAYALINIMAEQKVPKFDHLRSVALGGSSVSEKNLEDCWTKVGSDLVCAGYGMSEGMPMRPHPCKTAAEAVIDGSPSCGEVALGCSVKICSPGTTTAVGINTPGELHMSGPTVISGYLGGRNKEDFYVEDGKQWFKSGDQAVMNEQNRIAIVGRYKDMIIRGGENISPNAMERALNTIDGIEVRDPDFNKFGTLDAYVVGTVDEIAGENLTGKVLKDKLAQLVKQHRAAVTAPQISPSKEKTTNSYGTPHIVTVTWASLLGIHPEDLNLEAQTASFADSINMMRFRQKIKQETGKILTVEQVLGSTIVEQINLLDNQAGSSNGVLARPAPEYRPGGPSAADMIHCLGDEERATATRKVVEEVLEPHGLKWDNVSDVFPAWGNGQAIFTQKRALSWGFRFVMTTKVKDRKVVRAAVEAALEKNPIHFSFYIREDGSVTNRKSLALHVNLKPSRDVFDLVITYAPKPLNTVSEMYSYADGDRLDVGFDSPTTRAEIVHVKETNTAGIILNMNHATHDAMSLQGPFFSDLDRALSDPSSLKDHTPYKIFADTYYSLGTSRIAQQGINFHVTHLREITSHRQAASWPPQRAPDWLFGSRRGWVPPAAAAAQGFSNPTGEPLEAPERRSDGGSAPVSWRGELPGLNAFRASIPGLTNPVIAKAALALLNVRHTGDTHALFSSLDAGRAALPFVPASLGAAVADINPADMPGPMFQRIANLIRVDPAETLGDYLLRVQELQEGQTRHCHAPLNAICEELGPEAAEMVLDTCRRQVFNWVPGLGAMDKNPFRNLELLDSRTRADIGVVIFAGTGGKAGQDFVLRVLWDDSNFFRTEVESWLREYRTVIEWVVGGGKERRVGEFLDAVKGA</sequence>
<dbReference type="Gene3D" id="3.30.559.30">
    <property type="entry name" value="Nonribosomal peptide synthetase, condensation domain"/>
    <property type="match status" value="1"/>
</dbReference>
<feature type="region of interest" description="Disordered" evidence="3">
    <location>
        <begin position="912"/>
        <end position="938"/>
    </location>
</feature>
<accession>A0ABR1NLZ0</accession>
<evidence type="ECO:0000256" key="2">
    <source>
        <dbReference type="ARBA" id="ARBA00022598"/>
    </source>
</evidence>
<feature type="region of interest" description="Disordered" evidence="3">
    <location>
        <begin position="1"/>
        <end position="21"/>
    </location>
</feature>
<gene>
    <name evidence="5" type="primary">fadD5</name>
    <name evidence="5" type="ORF">SLS63_014010</name>
</gene>
<evidence type="ECO:0000259" key="4">
    <source>
        <dbReference type="Pfam" id="PF00501"/>
    </source>
</evidence>
<comment type="similarity">
    <text evidence="1">Belongs to the ATP-dependent AMP-binding enzyme family.</text>
</comment>
<dbReference type="PANTHER" id="PTHR43201">
    <property type="entry name" value="ACYL-COA SYNTHETASE"/>
    <property type="match status" value="1"/>
</dbReference>
<dbReference type="Gene3D" id="3.40.50.12780">
    <property type="entry name" value="N-terminal domain of ligase-like"/>
    <property type="match status" value="1"/>
</dbReference>
<dbReference type="PANTHER" id="PTHR43201:SF5">
    <property type="entry name" value="MEDIUM-CHAIN ACYL-COA LIGASE ACSF2, MITOCHONDRIAL"/>
    <property type="match status" value="1"/>
</dbReference>
<dbReference type="InterPro" id="IPR042099">
    <property type="entry name" value="ANL_N_sf"/>
</dbReference>
<evidence type="ECO:0000256" key="3">
    <source>
        <dbReference type="SAM" id="MobiDB-lite"/>
    </source>
</evidence>
<dbReference type="EMBL" id="JAKNSF020000222">
    <property type="protein sequence ID" value="KAK7706169.1"/>
    <property type="molecule type" value="Genomic_DNA"/>
</dbReference>
<dbReference type="SUPFAM" id="SSF52777">
    <property type="entry name" value="CoA-dependent acyltransferases"/>
    <property type="match status" value="1"/>
</dbReference>
<dbReference type="Proteomes" id="UP001430848">
    <property type="component" value="Unassembled WGS sequence"/>
</dbReference>
<organism evidence="5 6">
    <name type="scientific">Diaporthe eres</name>
    <name type="common">Phomopsis oblonga</name>
    <dbReference type="NCBI Taxonomy" id="83184"/>
    <lineage>
        <taxon>Eukaryota</taxon>
        <taxon>Fungi</taxon>
        <taxon>Dikarya</taxon>
        <taxon>Ascomycota</taxon>
        <taxon>Pezizomycotina</taxon>
        <taxon>Sordariomycetes</taxon>
        <taxon>Sordariomycetidae</taxon>
        <taxon>Diaporthales</taxon>
        <taxon>Diaporthaceae</taxon>
        <taxon>Diaporthe</taxon>
        <taxon>Diaporthe eres species complex</taxon>
    </lineage>
</organism>
<keyword evidence="2" id="KW-0436">Ligase</keyword>
<reference evidence="5 6" key="1">
    <citation type="submission" date="2024-02" db="EMBL/GenBank/DDBJ databases">
        <title>De novo assembly and annotation of 12 fungi associated with fruit tree decline syndrome in Ontario, Canada.</title>
        <authorList>
            <person name="Sulman M."/>
            <person name="Ellouze W."/>
            <person name="Ilyukhin E."/>
        </authorList>
    </citation>
    <scope>NUCLEOTIDE SEQUENCE [LARGE SCALE GENOMIC DNA]</scope>
    <source>
        <strain evidence="5 6">M169</strain>
    </source>
</reference>
<name>A0ABR1NLZ0_DIAER</name>
<keyword evidence="6" id="KW-1185">Reference proteome</keyword>
<feature type="domain" description="AMP-dependent synthetase/ligase" evidence="4">
    <location>
        <begin position="30"/>
        <end position="425"/>
    </location>
</feature>
<evidence type="ECO:0000256" key="1">
    <source>
        <dbReference type="ARBA" id="ARBA00006432"/>
    </source>
</evidence>
<protein>
    <submittedName>
        <fullName evidence="5">AMP-binding enzyme C-terminal domain</fullName>
    </submittedName>
</protein>
<dbReference type="PROSITE" id="PS00455">
    <property type="entry name" value="AMP_BINDING"/>
    <property type="match status" value="1"/>
</dbReference>
<dbReference type="Pfam" id="PF00501">
    <property type="entry name" value="AMP-binding"/>
    <property type="match status" value="1"/>
</dbReference>
<dbReference type="InterPro" id="IPR000873">
    <property type="entry name" value="AMP-dep_synth/lig_dom"/>
</dbReference>
<proteinExistence type="inferred from homology"/>
<evidence type="ECO:0000313" key="5">
    <source>
        <dbReference type="EMBL" id="KAK7706169.1"/>
    </source>
</evidence>
<evidence type="ECO:0000313" key="6">
    <source>
        <dbReference type="Proteomes" id="UP001430848"/>
    </source>
</evidence>
<dbReference type="InterPro" id="IPR020845">
    <property type="entry name" value="AMP-binding_CS"/>
</dbReference>
<dbReference type="SUPFAM" id="SSF56801">
    <property type="entry name" value="Acetyl-CoA synthetase-like"/>
    <property type="match status" value="1"/>
</dbReference>